<dbReference type="InterPro" id="IPR011032">
    <property type="entry name" value="GroES-like_sf"/>
</dbReference>
<accession>A0AAD6NBQ8</accession>
<protein>
    <submittedName>
        <fullName evidence="1">Uncharacterized protein</fullName>
    </submittedName>
</protein>
<reference evidence="1" key="1">
    <citation type="journal article" date="2023" name="IMA Fungus">
        <title>Comparative genomic study of the Penicillium genus elucidates a diverse pangenome and 15 lateral gene transfer events.</title>
        <authorList>
            <person name="Petersen C."/>
            <person name="Sorensen T."/>
            <person name="Nielsen M.R."/>
            <person name="Sondergaard T.E."/>
            <person name="Sorensen J.L."/>
            <person name="Fitzpatrick D.A."/>
            <person name="Frisvad J.C."/>
            <person name="Nielsen K.L."/>
        </authorList>
    </citation>
    <scope>NUCLEOTIDE SEQUENCE</scope>
    <source>
        <strain evidence="1">IBT 15450</strain>
    </source>
</reference>
<dbReference type="AlphaFoldDB" id="A0AAD6NBQ8"/>
<comment type="caution">
    <text evidence="1">The sequence shown here is derived from an EMBL/GenBank/DDBJ whole genome shotgun (WGS) entry which is preliminary data.</text>
</comment>
<dbReference type="Proteomes" id="UP001219568">
    <property type="component" value="Unassembled WGS sequence"/>
</dbReference>
<organism evidence="1 2">
    <name type="scientific">Penicillium canescens</name>
    <dbReference type="NCBI Taxonomy" id="5083"/>
    <lineage>
        <taxon>Eukaryota</taxon>
        <taxon>Fungi</taxon>
        <taxon>Dikarya</taxon>
        <taxon>Ascomycota</taxon>
        <taxon>Pezizomycotina</taxon>
        <taxon>Eurotiomycetes</taxon>
        <taxon>Eurotiomycetidae</taxon>
        <taxon>Eurotiales</taxon>
        <taxon>Aspergillaceae</taxon>
        <taxon>Penicillium</taxon>
    </lineage>
</organism>
<dbReference type="SUPFAM" id="SSF50129">
    <property type="entry name" value="GroES-like"/>
    <property type="match status" value="1"/>
</dbReference>
<keyword evidence="2" id="KW-1185">Reference proteome</keyword>
<dbReference type="EMBL" id="JAQJZL010000003">
    <property type="protein sequence ID" value="KAJ6047358.1"/>
    <property type="molecule type" value="Genomic_DNA"/>
</dbReference>
<dbReference type="Gene3D" id="3.90.180.10">
    <property type="entry name" value="Medium-chain alcohol dehydrogenases, catalytic domain"/>
    <property type="match status" value="1"/>
</dbReference>
<dbReference type="GO" id="GO:0016491">
    <property type="term" value="F:oxidoreductase activity"/>
    <property type="evidence" value="ECO:0007669"/>
    <property type="project" value="TreeGrafter"/>
</dbReference>
<sequence length="325" mass="34526">MATLTMKAARVTAWGSPPSCIDTSDLPPPLPSQLQLKVLAAAVPRVVQLRASRKHPSASTAVLPFDPSIDGVGIDEATGQKYFIPTLAAPVFAERANVDRSQLIQLPAEADAVTIAALANPVTSSWMALRCRTVDGSCLHRTVLILGATSASGRAAAFVARLLGASRVVGVSRCQQTLDCVEGLDERVVLPPEGEPLTMPDSVGSVQVVLDYVGGPAAVRIMQAVEIGKEDLQYIIIGGLAGQENLDLPMRMVNTRPIRIMGSGIGSLRRKEINHEMEGLVGAIVEVAAKMEELPFEVLPVPLAEIHSVWGKEAIMNTKRVVLVP</sequence>
<reference evidence="1" key="2">
    <citation type="submission" date="2023-01" db="EMBL/GenBank/DDBJ databases">
        <authorList>
            <person name="Petersen C."/>
        </authorList>
    </citation>
    <scope>NUCLEOTIDE SEQUENCE</scope>
    <source>
        <strain evidence="1">IBT 15450</strain>
    </source>
</reference>
<dbReference type="PANTHER" id="PTHR43677">
    <property type="entry name" value="SHORT-CHAIN DEHYDROGENASE/REDUCTASE"/>
    <property type="match status" value="1"/>
</dbReference>
<proteinExistence type="predicted"/>
<evidence type="ECO:0000313" key="1">
    <source>
        <dbReference type="EMBL" id="KAJ6047358.1"/>
    </source>
</evidence>
<dbReference type="Gene3D" id="3.40.50.720">
    <property type="entry name" value="NAD(P)-binding Rossmann-like Domain"/>
    <property type="match status" value="1"/>
</dbReference>
<dbReference type="InterPro" id="IPR051397">
    <property type="entry name" value="Zn-ADH-like_protein"/>
</dbReference>
<name>A0AAD6NBQ8_PENCN</name>
<dbReference type="InterPro" id="IPR036291">
    <property type="entry name" value="NAD(P)-bd_dom_sf"/>
</dbReference>
<evidence type="ECO:0000313" key="2">
    <source>
        <dbReference type="Proteomes" id="UP001219568"/>
    </source>
</evidence>
<dbReference type="SUPFAM" id="SSF51735">
    <property type="entry name" value="NAD(P)-binding Rossmann-fold domains"/>
    <property type="match status" value="1"/>
</dbReference>
<gene>
    <name evidence="1" type="ORF">N7460_003505</name>
</gene>
<dbReference type="PANTHER" id="PTHR43677:SF11">
    <property type="entry name" value="ZINC-CONTAINING ALCOHOL DEHYDROGENASE"/>
    <property type="match status" value="1"/>
</dbReference>